<gene>
    <name evidence="4" type="ORF">Q0590_26460</name>
</gene>
<dbReference type="InterPro" id="IPR008969">
    <property type="entry name" value="CarboxyPept-like_regulatory"/>
</dbReference>
<evidence type="ECO:0000256" key="3">
    <source>
        <dbReference type="SAM" id="Phobius"/>
    </source>
</evidence>
<dbReference type="EMBL" id="JAUKPO010000023">
    <property type="protein sequence ID" value="MDO1449850.1"/>
    <property type="molecule type" value="Genomic_DNA"/>
</dbReference>
<dbReference type="Gene3D" id="3.40.50.1820">
    <property type="entry name" value="alpha/beta hydrolase"/>
    <property type="match status" value="1"/>
</dbReference>
<keyword evidence="5" id="KW-1185">Reference proteome</keyword>
<name>A0ABT8RCR1_9BACT</name>
<evidence type="ECO:0000256" key="1">
    <source>
        <dbReference type="ARBA" id="ARBA00005622"/>
    </source>
</evidence>
<dbReference type="InterPro" id="IPR029058">
    <property type="entry name" value="AB_hydrolase_fold"/>
</dbReference>
<dbReference type="SUPFAM" id="SSF49464">
    <property type="entry name" value="Carboxypeptidase regulatory domain-like"/>
    <property type="match status" value="1"/>
</dbReference>
<keyword evidence="3" id="KW-0812">Transmembrane</keyword>
<comment type="similarity">
    <text evidence="1">Belongs to the esterase D family.</text>
</comment>
<proteinExistence type="inferred from homology"/>
<dbReference type="SUPFAM" id="SSF53474">
    <property type="entry name" value="alpha/beta-Hydrolases"/>
    <property type="match status" value="1"/>
</dbReference>
<evidence type="ECO:0000313" key="5">
    <source>
        <dbReference type="Proteomes" id="UP001168528"/>
    </source>
</evidence>
<accession>A0ABT8RCR1</accession>
<dbReference type="PANTHER" id="PTHR40841:SF2">
    <property type="entry name" value="SIDEROPHORE-DEGRADING ESTERASE (EUROFUNG)"/>
    <property type="match status" value="1"/>
</dbReference>
<reference evidence="4" key="1">
    <citation type="submission" date="2023-07" db="EMBL/GenBank/DDBJ databases">
        <title>The genome sequence of Rhodocytophaga aerolata KACC 12507.</title>
        <authorList>
            <person name="Zhang X."/>
        </authorList>
    </citation>
    <scope>NUCLEOTIDE SEQUENCE</scope>
    <source>
        <strain evidence="4">KACC 12507</strain>
    </source>
</reference>
<comment type="caution">
    <text evidence="4">The sequence shown here is derived from an EMBL/GenBank/DDBJ whole genome shotgun (WGS) entry which is preliminary data.</text>
</comment>
<organism evidence="4 5">
    <name type="scientific">Rhodocytophaga aerolata</name>
    <dbReference type="NCBI Taxonomy" id="455078"/>
    <lineage>
        <taxon>Bacteria</taxon>
        <taxon>Pseudomonadati</taxon>
        <taxon>Bacteroidota</taxon>
        <taxon>Cytophagia</taxon>
        <taxon>Cytophagales</taxon>
        <taxon>Rhodocytophagaceae</taxon>
        <taxon>Rhodocytophaga</taxon>
    </lineage>
</organism>
<dbReference type="PANTHER" id="PTHR40841">
    <property type="entry name" value="SIDEROPHORE TRIACETYLFUSARININE C ESTERASE"/>
    <property type="match status" value="1"/>
</dbReference>
<evidence type="ECO:0000313" key="4">
    <source>
        <dbReference type="EMBL" id="MDO1449850.1"/>
    </source>
</evidence>
<protein>
    <submittedName>
        <fullName evidence="4">Alpha/beta hydrolase-fold protein</fullName>
    </submittedName>
</protein>
<dbReference type="RefSeq" id="WP_302040653.1">
    <property type="nucleotide sequence ID" value="NZ_JAUKPO010000023.1"/>
</dbReference>
<dbReference type="GO" id="GO:0016787">
    <property type="term" value="F:hydrolase activity"/>
    <property type="evidence" value="ECO:0007669"/>
    <property type="project" value="UniProtKB-KW"/>
</dbReference>
<feature type="transmembrane region" description="Helical" evidence="3">
    <location>
        <begin position="13"/>
        <end position="33"/>
    </location>
</feature>
<dbReference type="Proteomes" id="UP001168528">
    <property type="component" value="Unassembled WGS sequence"/>
</dbReference>
<keyword evidence="3" id="KW-1133">Transmembrane helix</keyword>
<sequence length="554" mass="62968">MVFLFPLVTQVKVSLIAFFILILLFGCNISLLAQLHLRGHVIDVDTKQPLAYVNIGIKVKNKGTTSLADGSFSITIPPEYATDTLTFSLVGYHPFDLPISKGLPANEPLSILLKEKTIQLGEVNIRAEKLAEKKYGIKRRNLLLHFTDGMFESKDIFEIAQVIKLGNRAAQITSLNLHINAPRADSASFRINFYKLSDGRPAERIIEKSILQRHPIKPGWLKFDLQSYHLQLNGNFVVSIEFIPEPKENVGSIYYEVKLGGTSRSFYRRNSLGQWNTPPHHYCMYVTAVVDKNAFVEEEDQETAPTLRMHSAVVNDSFSLFIRLPRGYERNKKKNYPVIYQLDANAYFDQVSYAVGQLSKKGKLAIEPIIVGIGYANAYVMDSLRIRDYTFPQVHSSQGLPMGGGGDKFYTYITTELIPYIDTHYRTDTNKRTLMGHSLGGYFTLYSLWRDLNQERLFNAYVAASPSLAYADFYLIKAFEMLPLSKKGESRPEVYMTMGEMEMQQDVEEGFKHLDQMLNKKDVVELKTKILQGVEHMSTAIPSFEEGIELMLIK</sequence>
<dbReference type="Gene3D" id="2.60.40.1120">
    <property type="entry name" value="Carboxypeptidase-like, regulatory domain"/>
    <property type="match status" value="1"/>
</dbReference>
<dbReference type="Pfam" id="PF13715">
    <property type="entry name" value="CarbopepD_reg_2"/>
    <property type="match status" value="1"/>
</dbReference>
<keyword evidence="2 4" id="KW-0378">Hydrolase</keyword>
<dbReference type="InterPro" id="IPR052558">
    <property type="entry name" value="Siderophore_Hydrolase_D"/>
</dbReference>
<evidence type="ECO:0000256" key="2">
    <source>
        <dbReference type="ARBA" id="ARBA00022801"/>
    </source>
</evidence>
<dbReference type="Pfam" id="PF00756">
    <property type="entry name" value="Esterase"/>
    <property type="match status" value="1"/>
</dbReference>
<dbReference type="InterPro" id="IPR000801">
    <property type="entry name" value="Esterase-like"/>
</dbReference>
<keyword evidence="3" id="KW-0472">Membrane</keyword>